<gene>
    <name evidence="1" type="ORF">PMG11_08619</name>
</gene>
<accession>A0A0F7TXD8</accession>
<evidence type="ECO:0000313" key="1">
    <source>
        <dbReference type="EMBL" id="CEJ60025.1"/>
    </source>
</evidence>
<dbReference type="AlphaFoldDB" id="A0A0F7TXD8"/>
<dbReference type="Proteomes" id="UP000042958">
    <property type="component" value="Unassembled WGS sequence"/>
</dbReference>
<protein>
    <submittedName>
        <fullName evidence="1">Uncharacterized protein</fullName>
    </submittedName>
</protein>
<dbReference type="EMBL" id="CDHK01000008">
    <property type="protein sequence ID" value="CEJ60025.1"/>
    <property type="molecule type" value="Genomic_DNA"/>
</dbReference>
<organism evidence="1 2">
    <name type="scientific">Penicillium brasilianum</name>
    <dbReference type="NCBI Taxonomy" id="104259"/>
    <lineage>
        <taxon>Eukaryota</taxon>
        <taxon>Fungi</taxon>
        <taxon>Dikarya</taxon>
        <taxon>Ascomycota</taxon>
        <taxon>Pezizomycotina</taxon>
        <taxon>Eurotiomycetes</taxon>
        <taxon>Eurotiomycetidae</taxon>
        <taxon>Eurotiales</taxon>
        <taxon>Aspergillaceae</taxon>
        <taxon>Penicillium</taxon>
    </lineage>
</organism>
<proteinExistence type="predicted"/>
<sequence>MRDVKCRIEGLESILQGLRDILTDAGRIDPPLAGKFKVALRMITDCESAIQELDGTSSKLQNGPSQAAQGDFPALKTASKRALYPFRRDALVGLLSVLDGLQENLDTALALLQMYAHSTPAV</sequence>
<name>A0A0F7TXD8_PENBI</name>
<dbReference type="OrthoDB" id="1577640at2759"/>
<evidence type="ECO:0000313" key="2">
    <source>
        <dbReference type="Proteomes" id="UP000042958"/>
    </source>
</evidence>
<keyword evidence="2" id="KW-1185">Reference proteome</keyword>
<reference evidence="2" key="1">
    <citation type="journal article" date="2015" name="Genome Announc.">
        <title>Draft genome sequence of the fungus Penicillium brasilianum MG11.</title>
        <authorList>
            <person name="Horn F."/>
            <person name="Linde J."/>
            <person name="Mattern D.J."/>
            <person name="Walther G."/>
            <person name="Guthke R."/>
            <person name="Brakhage A.A."/>
            <person name="Valiante V."/>
        </authorList>
    </citation>
    <scope>NUCLEOTIDE SEQUENCE [LARGE SCALE GENOMIC DNA]</scope>
    <source>
        <strain evidence="2">MG11</strain>
    </source>
</reference>